<dbReference type="Gene3D" id="3.20.20.100">
    <property type="entry name" value="NADP-dependent oxidoreductase domain"/>
    <property type="match status" value="1"/>
</dbReference>
<dbReference type="Proteomes" id="UP000245946">
    <property type="component" value="Unassembled WGS sequence"/>
</dbReference>
<dbReference type="Pfam" id="PF00248">
    <property type="entry name" value="Aldo_ket_red"/>
    <property type="match status" value="1"/>
</dbReference>
<evidence type="ECO:0000256" key="1">
    <source>
        <dbReference type="SAM" id="MobiDB-lite"/>
    </source>
</evidence>
<feature type="domain" description="NADP-dependent oxidoreductase" evidence="2">
    <location>
        <begin position="96"/>
        <end position="267"/>
    </location>
</feature>
<dbReference type="InterPro" id="IPR020471">
    <property type="entry name" value="AKR"/>
</dbReference>
<evidence type="ECO:0000259" key="2">
    <source>
        <dbReference type="Pfam" id="PF00248"/>
    </source>
</evidence>
<sequence length="436" mass="46436">MAPFPSRSPSPDTLGALPDLDELAPAKPQGGSAWPWPPALANGDAAHGVNGSSGSNGHSPATALPPFRAGCPPLIAGGGVFGAGKYAADSWIFGREPFDVIRLAFAYGIRCLDTSAYYYPSEVILGRILRVLAPEFPRASYYLSSKCGRFGPEPADFDYRPQRIRECVATSLRRLGTDYLDVVLLHDVEFVVDPVGASNDAGFGARDALSSDAVRASLGLAPSDWGVSHGKGDDACIAALAELFALKDAGVVRNVGISGYPLPVLLRISRLAFARLGRPLDALLSYSNHVLHCDLLPAYVPLFAAPPPAELALKGEWTAPFVMNGGPFSMGLLTSARPAWHPASPALQSACNEASTALEARGKAMAATALRYGIKTPPAGERMPTMVGMASVQHVHAAVQAWRSLQERHDELERDEQAVLQVMRERQVMDLCWSSP</sequence>
<dbReference type="GO" id="GO:0005829">
    <property type="term" value="C:cytosol"/>
    <property type="evidence" value="ECO:0007669"/>
    <property type="project" value="TreeGrafter"/>
</dbReference>
<dbReference type="GeneID" id="37270398"/>
<dbReference type="InterPro" id="IPR023210">
    <property type="entry name" value="NADP_OxRdtase_dom"/>
</dbReference>
<name>A0A316Z8Q9_9BASI</name>
<evidence type="ECO:0000313" key="4">
    <source>
        <dbReference type="Proteomes" id="UP000245946"/>
    </source>
</evidence>
<feature type="region of interest" description="Disordered" evidence="1">
    <location>
        <begin position="1"/>
        <end position="37"/>
    </location>
</feature>
<evidence type="ECO:0000313" key="3">
    <source>
        <dbReference type="EMBL" id="PWN96553.1"/>
    </source>
</evidence>
<gene>
    <name evidence="3" type="ORF">FA09DRAFT_331061</name>
</gene>
<protein>
    <submittedName>
        <fullName evidence="3">Aldo/keto reductase</fullName>
    </submittedName>
</protein>
<dbReference type="RefSeq" id="XP_025596832.1">
    <property type="nucleotide sequence ID" value="XM_025742854.1"/>
</dbReference>
<organism evidence="3 4">
    <name type="scientific">Tilletiopsis washingtonensis</name>
    <dbReference type="NCBI Taxonomy" id="58919"/>
    <lineage>
        <taxon>Eukaryota</taxon>
        <taxon>Fungi</taxon>
        <taxon>Dikarya</taxon>
        <taxon>Basidiomycota</taxon>
        <taxon>Ustilaginomycotina</taxon>
        <taxon>Exobasidiomycetes</taxon>
        <taxon>Entylomatales</taxon>
        <taxon>Entylomatales incertae sedis</taxon>
        <taxon>Tilletiopsis</taxon>
    </lineage>
</organism>
<dbReference type="SUPFAM" id="SSF51430">
    <property type="entry name" value="NAD(P)-linked oxidoreductase"/>
    <property type="match status" value="1"/>
</dbReference>
<dbReference type="AlphaFoldDB" id="A0A316Z8Q9"/>
<reference evidence="3 4" key="1">
    <citation type="journal article" date="2018" name="Mol. Biol. Evol.">
        <title>Broad Genomic Sampling Reveals a Smut Pathogenic Ancestry of the Fungal Clade Ustilaginomycotina.</title>
        <authorList>
            <person name="Kijpornyongpan T."/>
            <person name="Mondo S.J."/>
            <person name="Barry K."/>
            <person name="Sandor L."/>
            <person name="Lee J."/>
            <person name="Lipzen A."/>
            <person name="Pangilinan J."/>
            <person name="LaButti K."/>
            <person name="Hainaut M."/>
            <person name="Henrissat B."/>
            <person name="Grigoriev I.V."/>
            <person name="Spatafora J.W."/>
            <person name="Aime M.C."/>
        </authorList>
    </citation>
    <scope>NUCLEOTIDE SEQUENCE [LARGE SCALE GENOMIC DNA]</scope>
    <source>
        <strain evidence="3 4">MCA 4186</strain>
    </source>
</reference>
<dbReference type="STRING" id="58919.A0A316Z8Q9"/>
<dbReference type="PANTHER" id="PTHR42686">
    <property type="entry name" value="GH17980P-RELATED"/>
    <property type="match status" value="1"/>
</dbReference>
<dbReference type="PANTHER" id="PTHR42686:SF1">
    <property type="entry name" value="GH17980P-RELATED"/>
    <property type="match status" value="1"/>
</dbReference>
<dbReference type="OrthoDB" id="5286008at2759"/>
<dbReference type="InterPro" id="IPR036812">
    <property type="entry name" value="NAD(P)_OxRdtase_dom_sf"/>
</dbReference>
<dbReference type="EMBL" id="KZ819298">
    <property type="protein sequence ID" value="PWN96553.1"/>
    <property type="molecule type" value="Genomic_DNA"/>
</dbReference>
<dbReference type="GO" id="GO:0070485">
    <property type="term" value="P:dehydro-D-arabinono-1,4-lactone biosynthetic process"/>
    <property type="evidence" value="ECO:0007669"/>
    <property type="project" value="TreeGrafter"/>
</dbReference>
<dbReference type="GO" id="GO:0045290">
    <property type="term" value="F:D-arabinose 1-dehydrogenase [NAD(P)+] activity"/>
    <property type="evidence" value="ECO:0007669"/>
    <property type="project" value="TreeGrafter"/>
</dbReference>
<accession>A0A316Z8Q9</accession>
<proteinExistence type="predicted"/>
<keyword evidence="4" id="KW-1185">Reference proteome</keyword>